<accession>A0AAP0RNP4</accession>
<comment type="caution">
    <text evidence="2">The sequence shown here is derived from an EMBL/GenBank/DDBJ whole genome shotgun (WGS) entry which is preliminary data.</text>
</comment>
<keyword evidence="1" id="KW-0812">Transmembrane</keyword>
<keyword evidence="3" id="KW-1185">Reference proteome</keyword>
<dbReference type="PANTHER" id="PTHR31170:SF25">
    <property type="entry name" value="BNAA09G04570D PROTEIN"/>
    <property type="match status" value="1"/>
</dbReference>
<gene>
    <name evidence="2" type="ORF">L1049_013541</name>
</gene>
<keyword evidence="1" id="KW-1133">Transmembrane helix</keyword>
<reference evidence="2 3" key="1">
    <citation type="journal article" date="2024" name="Plant J.">
        <title>Genome sequences and population genomics reveal climatic adaptation and genomic divergence between two closely related sweetgum species.</title>
        <authorList>
            <person name="Xu W.Q."/>
            <person name="Ren C.Q."/>
            <person name="Zhang X.Y."/>
            <person name="Comes H.P."/>
            <person name="Liu X.H."/>
            <person name="Li Y.G."/>
            <person name="Kettle C.J."/>
            <person name="Jalonen R."/>
            <person name="Gaisberger H."/>
            <person name="Ma Y.Z."/>
            <person name="Qiu Y.X."/>
        </authorList>
    </citation>
    <scope>NUCLEOTIDE SEQUENCE [LARGE SCALE GENOMIC DNA]</scope>
    <source>
        <strain evidence="2">Hangzhou</strain>
    </source>
</reference>
<dbReference type="EMBL" id="JBBPBK010000008">
    <property type="protein sequence ID" value="KAK9279859.1"/>
    <property type="molecule type" value="Genomic_DNA"/>
</dbReference>
<evidence type="ECO:0000313" key="3">
    <source>
        <dbReference type="Proteomes" id="UP001415857"/>
    </source>
</evidence>
<name>A0AAP0RNP4_LIQFO</name>
<sequence>MNFLITQPKDISCLSADGIILNFSQDDQLVVNLFDNLAKNSSFSRRRCYLSEEFREIEAFYNGSWAFLSRTYFTSPLSSASIWGGVTMSYLASLQTMAMVLPFMTMIGLQQSRSLVLFWLLVFLFRLLLVRFVGKNFSAHFKNQYPQLGDLCLTTFLWGYPVLSRQVCFRTIMPTVCYACFLSPDPVRPHVQAKASHINLVG</sequence>
<proteinExistence type="predicted"/>
<evidence type="ECO:0000313" key="2">
    <source>
        <dbReference type="EMBL" id="KAK9279859.1"/>
    </source>
</evidence>
<protein>
    <submittedName>
        <fullName evidence="2">Uncharacterized protein</fullName>
    </submittedName>
</protein>
<dbReference type="PANTHER" id="PTHR31170">
    <property type="entry name" value="BNAC04G53230D PROTEIN"/>
    <property type="match status" value="1"/>
</dbReference>
<dbReference type="Proteomes" id="UP001415857">
    <property type="component" value="Unassembled WGS sequence"/>
</dbReference>
<evidence type="ECO:0000256" key="1">
    <source>
        <dbReference type="SAM" id="Phobius"/>
    </source>
</evidence>
<dbReference type="InterPro" id="IPR004158">
    <property type="entry name" value="DUF247_pln"/>
</dbReference>
<dbReference type="AlphaFoldDB" id="A0AAP0RNP4"/>
<feature type="transmembrane region" description="Helical" evidence="1">
    <location>
        <begin position="115"/>
        <end position="133"/>
    </location>
</feature>
<organism evidence="2 3">
    <name type="scientific">Liquidambar formosana</name>
    <name type="common">Formosan gum</name>
    <dbReference type="NCBI Taxonomy" id="63359"/>
    <lineage>
        <taxon>Eukaryota</taxon>
        <taxon>Viridiplantae</taxon>
        <taxon>Streptophyta</taxon>
        <taxon>Embryophyta</taxon>
        <taxon>Tracheophyta</taxon>
        <taxon>Spermatophyta</taxon>
        <taxon>Magnoliopsida</taxon>
        <taxon>eudicotyledons</taxon>
        <taxon>Gunneridae</taxon>
        <taxon>Pentapetalae</taxon>
        <taxon>Saxifragales</taxon>
        <taxon>Altingiaceae</taxon>
        <taxon>Liquidambar</taxon>
    </lineage>
</organism>
<keyword evidence="1" id="KW-0472">Membrane</keyword>
<dbReference type="Pfam" id="PF03140">
    <property type="entry name" value="DUF247"/>
    <property type="match status" value="1"/>
</dbReference>
<feature type="transmembrane region" description="Helical" evidence="1">
    <location>
        <begin position="82"/>
        <end position="103"/>
    </location>
</feature>